<keyword evidence="3" id="KW-1185">Reference proteome</keyword>
<dbReference type="Gene3D" id="3.20.20.140">
    <property type="entry name" value="Metal-dependent hydrolases"/>
    <property type="match status" value="1"/>
</dbReference>
<dbReference type="InterPro" id="IPR004360">
    <property type="entry name" value="Glyas_Fos-R_dOase_dom"/>
</dbReference>
<dbReference type="SUPFAM" id="SSF51556">
    <property type="entry name" value="Metallo-dependent hydrolases"/>
    <property type="match status" value="1"/>
</dbReference>
<sequence>MITGINHITLSVCNLDKSFNFYTEILGCQAIAKWKTGAYLLAGDLWLCLSLNSNTRTNPIDEYTHIAFSVSEERFQEYSDRLKVLGVKQWKQNTSEGDSIYILDPDHHKLELHIGDLSSRIAATQKAPYKNMKFFSESVNRSQCVARVSRVEATGVQQSIVNSQTPKNIQISSKPTNTKIAIQGVNVLTPNGWLEDATVLIEDGQFTSIDQASSPNGFHLVNAQGLQMLPGIIDLHGDAFERMICPRPGVNFPLPIAIADNDRNLLASGITTFYCSITDSYEPGLRSRDSARTLIDFILGTGKQVLNCNHRIHIRHEEANIAGHQELCDWMVSDRVHILSINDHLPPPGNQKRLSRYLNSVRQRSSMSIEEIEELVNQVTERRHEGDVQIEQLVDLAHIYGIPLASHDDDTPEKVILSQKRRVAIAEFPATVDLAAQSREYGAAVLMGAPNLVRGGSHLGLMSVAEAVKNNVIDCLCSDYHYPSLFYAPFKLQELGLMSFEQAWSLVSSRPAEAAGIGDQKGKIAPGLDADFLLISPDNSLASAITAIASVYVGGQEVARYHIK</sequence>
<dbReference type="CDD" id="cd01306">
    <property type="entry name" value="PhnM"/>
    <property type="match status" value="1"/>
</dbReference>
<dbReference type="InterPro" id="IPR037523">
    <property type="entry name" value="VOC_core"/>
</dbReference>
<name>A0AA40VUH3_9NOST</name>
<evidence type="ECO:0000313" key="3">
    <source>
        <dbReference type="Proteomes" id="UP001165986"/>
    </source>
</evidence>
<evidence type="ECO:0000259" key="1">
    <source>
        <dbReference type="PROSITE" id="PS51819"/>
    </source>
</evidence>
<dbReference type="SUPFAM" id="SSF54593">
    <property type="entry name" value="Glyoxalase/Bleomycin resistance protein/Dihydroxybiphenyl dioxygenase"/>
    <property type="match status" value="1"/>
</dbReference>
<dbReference type="InterPro" id="IPR032466">
    <property type="entry name" value="Metal_Hydrolase"/>
</dbReference>
<protein>
    <submittedName>
        <fullName evidence="2">Alpha-D-ribose 1-methylphosphonate 5-triphosphate diphosphatase</fullName>
        <ecNumber evidence="2">3.6.1.63</ecNumber>
    </submittedName>
</protein>
<dbReference type="Pfam" id="PF01979">
    <property type="entry name" value="Amidohydro_1"/>
    <property type="match status" value="1"/>
</dbReference>
<dbReference type="InterPro" id="IPR029068">
    <property type="entry name" value="Glyas_Bleomycin-R_OHBP_Dase"/>
</dbReference>
<reference evidence="2" key="1">
    <citation type="submission" date="2019-07" db="EMBL/GenBank/DDBJ databases">
        <title>Toxilogical consequences of a new and cryptic species of cyanobacteria (Komarekiella delphini-convector) recovered from the epidermis of a bottlenose dolphin and 1500 ft. in the air.</title>
        <authorList>
            <person name="Brown A.O."/>
            <person name="Dvorak P."/>
            <person name="Villanueva C.D."/>
            <person name="Foss A.J."/>
            <person name="Garvey A.D."/>
            <person name="Gibson Q.A."/>
            <person name="Johansen J.R."/>
            <person name="Casamatta D.A."/>
        </authorList>
    </citation>
    <scope>NUCLEOTIDE SEQUENCE</scope>
    <source>
        <strain evidence="2">SJRDD-AB1</strain>
    </source>
</reference>
<evidence type="ECO:0000313" key="2">
    <source>
        <dbReference type="EMBL" id="MBD6620189.1"/>
    </source>
</evidence>
<dbReference type="NCBIfam" id="NF011987">
    <property type="entry name" value="PRK15446.2-3"/>
    <property type="match status" value="1"/>
</dbReference>
<dbReference type="PANTHER" id="PTHR43135">
    <property type="entry name" value="ALPHA-D-RIBOSE 1-METHYLPHOSPHONATE 5-TRIPHOSPHATE DIPHOSPHATASE"/>
    <property type="match status" value="1"/>
</dbReference>
<dbReference type="AlphaFoldDB" id="A0AA40VUH3"/>
<dbReference type="SUPFAM" id="SSF51338">
    <property type="entry name" value="Composite domain of metallo-dependent hydrolases"/>
    <property type="match status" value="1"/>
</dbReference>
<dbReference type="InterPro" id="IPR012696">
    <property type="entry name" value="PhnM"/>
</dbReference>
<keyword evidence="2" id="KW-0378">Hydrolase</keyword>
<dbReference type="InterPro" id="IPR006680">
    <property type="entry name" value="Amidohydro-rel"/>
</dbReference>
<dbReference type="InterPro" id="IPR011059">
    <property type="entry name" value="Metal-dep_hydrolase_composite"/>
</dbReference>
<dbReference type="GO" id="GO:0016810">
    <property type="term" value="F:hydrolase activity, acting on carbon-nitrogen (but not peptide) bonds"/>
    <property type="evidence" value="ECO:0007669"/>
    <property type="project" value="InterPro"/>
</dbReference>
<gene>
    <name evidence="2" type="ORF">FNW02_31480</name>
</gene>
<dbReference type="Gene3D" id="3.10.180.10">
    <property type="entry name" value="2,3-Dihydroxybiphenyl 1,2-Dioxygenase, domain 1"/>
    <property type="match status" value="1"/>
</dbReference>
<dbReference type="EMBL" id="VJXY01000057">
    <property type="protein sequence ID" value="MBD6620189.1"/>
    <property type="molecule type" value="Genomic_DNA"/>
</dbReference>
<dbReference type="CDD" id="cd07244">
    <property type="entry name" value="FosA"/>
    <property type="match status" value="1"/>
</dbReference>
<dbReference type="PROSITE" id="PS51819">
    <property type="entry name" value="VOC"/>
    <property type="match status" value="1"/>
</dbReference>
<feature type="domain" description="VOC" evidence="1">
    <location>
        <begin position="4"/>
        <end position="115"/>
    </location>
</feature>
<accession>A0AA40VUH3</accession>
<dbReference type="PANTHER" id="PTHR43135:SF3">
    <property type="entry name" value="ALPHA-D-RIBOSE 1-METHYLPHOSPHONATE 5-TRIPHOSPHATE DIPHOSPHATASE"/>
    <property type="match status" value="1"/>
</dbReference>
<dbReference type="EC" id="3.6.1.63" evidence="2"/>
<dbReference type="Proteomes" id="UP001165986">
    <property type="component" value="Unassembled WGS sequence"/>
</dbReference>
<proteinExistence type="predicted"/>
<organism evidence="2 3">
    <name type="scientific">Komarekiella delphini-convector SJRDD-AB1</name>
    <dbReference type="NCBI Taxonomy" id="2593771"/>
    <lineage>
        <taxon>Bacteria</taxon>
        <taxon>Bacillati</taxon>
        <taxon>Cyanobacteriota</taxon>
        <taxon>Cyanophyceae</taxon>
        <taxon>Nostocales</taxon>
        <taxon>Nostocaceae</taxon>
        <taxon>Komarekiella</taxon>
        <taxon>Komarekiella delphini-convector</taxon>
    </lineage>
</organism>
<dbReference type="Pfam" id="PF00903">
    <property type="entry name" value="Glyoxalase"/>
    <property type="match status" value="1"/>
</dbReference>
<dbReference type="Gene3D" id="2.30.40.10">
    <property type="entry name" value="Urease, subunit C, domain 1"/>
    <property type="match status" value="1"/>
</dbReference>
<dbReference type="NCBIfam" id="NF011990">
    <property type="entry name" value="PRK15446.2-6"/>
    <property type="match status" value="1"/>
</dbReference>
<dbReference type="GO" id="GO:0019700">
    <property type="term" value="P:organic phosphonate catabolic process"/>
    <property type="evidence" value="ECO:0007669"/>
    <property type="project" value="InterPro"/>
</dbReference>
<dbReference type="InterPro" id="IPR051781">
    <property type="entry name" value="Metallo-dep_Hydrolase"/>
</dbReference>
<comment type="caution">
    <text evidence="2">The sequence shown here is derived from an EMBL/GenBank/DDBJ whole genome shotgun (WGS) entry which is preliminary data.</text>
</comment>